<keyword evidence="1 5" id="KW-0963">Cytoplasm</keyword>
<reference evidence="7" key="1">
    <citation type="submission" date="2016-09" db="EMBL/GenBank/DDBJ databases">
        <title>Genomics of Clostridium taeniosporum, an organism which forms endospores with ribbon-like appendages.</title>
        <authorList>
            <person name="Walker J.R."/>
        </authorList>
    </citation>
    <scope>NUCLEOTIDE SEQUENCE [LARGE SCALE GENOMIC DNA]</scope>
    <source>
        <strain evidence="7">1/k</strain>
    </source>
</reference>
<dbReference type="PANTHER" id="PTHR39190:SF1">
    <property type="entry name" value="FLAGELLAR ASSEMBLY FACTOR FLIW"/>
    <property type="match status" value="1"/>
</dbReference>
<keyword evidence="6" id="KW-0969">Cilium</keyword>
<gene>
    <name evidence="5" type="primary">fliW</name>
    <name evidence="6" type="ORF">BGI42_03865</name>
</gene>
<keyword evidence="7" id="KW-1185">Reference proteome</keyword>
<dbReference type="GO" id="GO:0005737">
    <property type="term" value="C:cytoplasm"/>
    <property type="evidence" value="ECO:0007669"/>
    <property type="project" value="UniProtKB-SubCell"/>
</dbReference>
<organism evidence="6 7">
    <name type="scientific">Clostridium taeniosporum</name>
    <dbReference type="NCBI Taxonomy" id="394958"/>
    <lineage>
        <taxon>Bacteria</taxon>
        <taxon>Bacillati</taxon>
        <taxon>Bacillota</taxon>
        <taxon>Clostridia</taxon>
        <taxon>Eubacteriales</taxon>
        <taxon>Clostridiaceae</taxon>
        <taxon>Clostridium</taxon>
    </lineage>
</organism>
<accession>A0A1D7XHT9</accession>
<evidence type="ECO:0000313" key="6">
    <source>
        <dbReference type="EMBL" id="AOR22901.1"/>
    </source>
</evidence>
<dbReference type="GO" id="GO:0006417">
    <property type="term" value="P:regulation of translation"/>
    <property type="evidence" value="ECO:0007669"/>
    <property type="project" value="UniProtKB-KW"/>
</dbReference>
<keyword evidence="4 5" id="KW-0143">Chaperone</keyword>
<evidence type="ECO:0000256" key="1">
    <source>
        <dbReference type="ARBA" id="ARBA00022490"/>
    </source>
</evidence>
<dbReference type="InterPro" id="IPR003775">
    <property type="entry name" value="Flagellar_assembly_factor_FliW"/>
</dbReference>
<comment type="subcellular location">
    <subcellularLocation>
        <location evidence="5">Cytoplasm</location>
    </subcellularLocation>
</comment>
<dbReference type="Pfam" id="PF02623">
    <property type="entry name" value="FliW"/>
    <property type="match status" value="1"/>
</dbReference>
<dbReference type="KEGG" id="ctae:BGI42_03865"/>
<comment type="subunit">
    <text evidence="5">Interacts with translational regulator CsrA and flagellin(s).</text>
</comment>
<dbReference type="RefSeq" id="WP_069679059.1">
    <property type="nucleotide sequence ID" value="NZ_CP017253.2"/>
</dbReference>
<proteinExistence type="inferred from homology"/>
<dbReference type="SUPFAM" id="SSF141457">
    <property type="entry name" value="BH3618-like"/>
    <property type="match status" value="1"/>
</dbReference>
<sequence length="141" mass="16320">MIFVSKVHGNIEYDEKNKITFKKGILGFENLKDYILVDIKGYEPFKLLQSLEDDDMGLILVSPFEFHENYEVKLSNEQIDKLCIEDEKEVVVFTTVTLNSDPKKITTNLKAPIIINISNKLGEQIILDKSDYEIKHLLIKE</sequence>
<dbReference type="AlphaFoldDB" id="A0A1D7XHT9"/>
<dbReference type="InterPro" id="IPR024046">
    <property type="entry name" value="Flagellar_assmbl_FliW_dom_sf"/>
</dbReference>
<keyword evidence="2 5" id="KW-1005">Bacterial flagellum biogenesis</keyword>
<evidence type="ECO:0000256" key="2">
    <source>
        <dbReference type="ARBA" id="ARBA00022795"/>
    </source>
</evidence>
<keyword evidence="3 5" id="KW-0810">Translation regulation</keyword>
<evidence type="ECO:0000256" key="5">
    <source>
        <dbReference type="HAMAP-Rule" id="MF_01185"/>
    </source>
</evidence>
<evidence type="ECO:0000256" key="4">
    <source>
        <dbReference type="ARBA" id="ARBA00023186"/>
    </source>
</evidence>
<evidence type="ECO:0000256" key="3">
    <source>
        <dbReference type="ARBA" id="ARBA00022845"/>
    </source>
</evidence>
<dbReference type="EMBL" id="CP017253">
    <property type="protein sequence ID" value="AOR22901.1"/>
    <property type="molecule type" value="Genomic_DNA"/>
</dbReference>
<protein>
    <recommendedName>
        <fullName evidence="5">Flagellar assembly factor FliW</fullName>
    </recommendedName>
</protein>
<dbReference type="Gene3D" id="2.30.290.10">
    <property type="entry name" value="BH3618-like"/>
    <property type="match status" value="1"/>
</dbReference>
<dbReference type="NCBIfam" id="NF009793">
    <property type="entry name" value="PRK13285.1-1"/>
    <property type="match status" value="1"/>
</dbReference>
<dbReference type="GO" id="GO:0044780">
    <property type="term" value="P:bacterial-type flagellum assembly"/>
    <property type="evidence" value="ECO:0007669"/>
    <property type="project" value="UniProtKB-UniRule"/>
</dbReference>
<dbReference type="HAMAP" id="MF_01185">
    <property type="entry name" value="FliW"/>
    <property type="match status" value="1"/>
</dbReference>
<dbReference type="STRING" id="394958.BGI42_03865"/>
<dbReference type="PANTHER" id="PTHR39190">
    <property type="entry name" value="FLAGELLAR ASSEMBLY FACTOR FLIW"/>
    <property type="match status" value="1"/>
</dbReference>
<evidence type="ECO:0000313" key="7">
    <source>
        <dbReference type="Proteomes" id="UP000094652"/>
    </source>
</evidence>
<comment type="similarity">
    <text evidence="5">Belongs to the FliW family.</text>
</comment>
<keyword evidence="6" id="KW-0282">Flagellum</keyword>
<comment type="function">
    <text evidence="5">Acts as an anti-CsrA protein, binds CsrA and prevents it from repressing translation of its target genes, one of which is flagellin. Binds to flagellin and participates in the assembly of the flagellum.</text>
</comment>
<keyword evidence="6" id="KW-0966">Cell projection</keyword>
<dbReference type="Proteomes" id="UP000094652">
    <property type="component" value="Chromosome"/>
</dbReference>
<name>A0A1D7XHT9_9CLOT</name>
<dbReference type="OrthoDB" id="9801235at2"/>